<dbReference type="OrthoDB" id="3870539at2"/>
<sequence length="123" mass="13870">MLVHVDIRWLLERQSEIMPSTPEISDYSALVAAVARHRVNTPRLGIDPDPAWCAAALLHTVLRLEPLPARNSFFACALVPAYMHMCAETIDAGPKELIELAQRVRAGEVDVFDVARRIRDWRV</sequence>
<dbReference type="AlphaFoldDB" id="A0A1J7BEP2"/>
<dbReference type="RefSeq" id="WP_071656938.1">
    <property type="nucleotide sequence ID" value="NZ_MLCF01000063.1"/>
</dbReference>
<name>A0A1J7BEP2_9ACTN</name>
<evidence type="ECO:0000313" key="1">
    <source>
        <dbReference type="EMBL" id="OIV37110.1"/>
    </source>
</evidence>
<keyword evidence="2" id="KW-1185">Reference proteome</keyword>
<comment type="caution">
    <text evidence="1">The sequence shown here is derived from an EMBL/GenBank/DDBJ whole genome shotgun (WGS) entry which is preliminary data.</text>
</comment>
<accession>A0A1J7BEP2</accession>
<gene>
    <name evidence="1" type="ORF">BIV57_12790</name>
</gene>
<dbReference type="EMBL" id="MLCF01000063">
    <property type="protein sequence ID" value="OIV37110.1"/>
    <property type="molecule type" value="Genomic_DNA"/>
</dbReference>
<protein>
    <submittedName>
        <fullName evidence="1">Toxin Doc</fullName>
    </submittedName>
</protein>
<organism evidence="1 2">
    <name type="scientific">Mangrovactinospora gilvigrisea</name>
    <dbReference type="NCBI Taxonomy" id="1428644"/>
    <lineage>
        <taxon>Bacteria</taxon>
        <taxon>Bacillati</taxon>
        <taxon>Actinomycetota</taxon>
        <taxon>Actinomycetes</taxon>
        <taxon>Kitasatosporales</taxon>
        <taxon>Streptomycetaceae</taxon>
        <taxon>Mangrovactinospora</taxon>
    </lineage>
</organism>
<proteinExistence type="predicted"/>
<evidence type="ECO:0000313" key="2">
    <source>
        <dbReference type="Proteomes" id="UP000243342"/>
    </source>
</evidence>
<reference evidence="1 2" key="1">
    <citation type="submission" date="2016-10" db="EMBL/GenBank/DDBJ databases">
        <title>Genome sequence of Streptomyces gilvigriseus MUSC 26.</title>
        <authorList>
            <person name="Lee L.-H."/>
            <person name="Ser H.-L."/>
        </authorList>
    </citation>
    <scope>NUCLEOTIDE SEQUENCE [LARGE SCALE GENOMIC DNA]</scope>
    <source>
        <strain evidence="1 2">MUSC 26</strain>
    </source>
</reference>
<dbReference type="Proteomes" id="UP000243342">
    <property type="component" value="Unassembled WGS sequence"/>
</dbReference>